<dbReference type="RefSeq" id="WP_116269442.1">
    <property type="nucleotide sequence ID" value="NZ_BGZJ01000001.1"/>
</dbReference>
<accession>A0A388S9M4</accession>
<keyword evidence="2" id="KW-0812">Transmembrane</keyword>
<organism evidence="3 4">
    <name type="scientific">Mesosutterella multiformis</name>
    <dbReference type="NCBI Taxonomy" id="2259133"/>
    <lineage>
        <taxon>Bacteria</taxon>
        <taxon>Pseudomonadati</taxon>
        <taxon>Pseudomonadota</taxon>
        <taxon>Betaproteobacteria</taxon>
        <taxon>Burkholderiales</taxon>
        <taxon>Sutterellaceae</taxon>
        <taxon>Mesosutterella</taxon>
    </lineage>
</organism>
<keyword evidence="2" id="KW-1133">Transmembrane helix</keyword>
<dbReference type="OrthoDB" id="8446158at2"/>
<gene>
    <name evidence="3" type="ORF">MESMUL_03090</name>
</gene>
<comment type="caution">
    <text evidence="3">The sequence shown here is derived from an EMBL/GenBank/DDBJ whole genome shotgun (WGS) entry which is preliminary data.</text>
</comment>
<feature type="compositionally biased region" description="Polar residues" evidence="1">
    <location>
        <begin position="191"/>
        <end position="205"/>
    </location>
</feature>
<keyword evidence="2" id="KW-0472">Membrane</keyword>
<proteinExistence type="predicted"/>
<accession>A0A401LLC1</accession>
<evidence type="ECO:0000256" key="1">
    <source>
        <dbReference type="SAM" id="MobiDB-lite"/>
    </source>
</evidence>
<dbReference type="AlphaFoldDB" id="A0A388S9M4"/>
<name>A0A388S9M4_9BURK</name>
<dbReference type="Proteomes" id="UP000266091">
    <property type="component" value="Unassembled WGS sequence"/>
</dbReference>
<sequence>MGNSLSSGTIEINNFEELLEFAEAGVKPGQKQLKLSPELGVLVIHVEGEGYGNFIPGEQLRSLWQIQEDFFRLAAYALHGTTDIRTLTPDERQLFEIKLTTKDGSWLENIPTSEFWNAIFANTVGKMDGGQIEVTIAICVFLVSGVLIYKSRDKRLVAIEQEKTKQSEFNALSATIAKGQELLAGGKSNPYPESSTTGTRSVDFG</sequence>
<protein>
    <submittedName>
        <fullName evidence="3">Uncharacterized protein</fullName>
    </submittedName>
</protein>
<evidence type="ECO:0000313" key="3">
    <source>
        <dbReference type="EMBL" id="GBO92955.1"/>
    </source>
</evidence>
<reference evidence="3 4" key="1">
    <citation type="journal article" date="2018" name="Int. J. Syst. Evol. Microbiol.">
        <title>Mesosutterella multiformis gen. nov., sp. nov., a member of the family Sutterellaceae and Sutterella megalosphaeroides sp. nov., isolated from human faeces.</title>
        <authorList>
            <person name="Sakamoto M."/>
            <person name="Ikeyama N."/>
            <person name="Kunihiro T."/>
            <person name="Iino T."/>
            <person name="Yuki M."/>
            <person name="Ohkuma M."/>
        </authorList>
    </citation>
    <scope>NUCLEOTIDE SEQUENCE [LARGE SCALE GENOMIC DNA]</scope>
    <source>
        <strain evidence="3 4">4NBBH2</strain>
    </source>
</reference>
<feature type="transmembrane region" description="Helical" evidence="2">
    <location>
        <begin position="132"/>
        <end position="149"/>
    </location>
</feature>
<evidence type="ECO:0000313" key="4">
    <source>
        <dbReference type="Proteomes" id="UP000266091"/>
    </source>
</evidence>
<feature type="region of interest" description="Disordered" evidence="1">
    <location>
        <begin position="184"/>
        <end position="205"/>
    </location>
</feature>
<evidence type="ECO:0000256" key="2">
    <source>
        <dbReference type="SAM" id="Phobius"/>
    </source>
</evidence>
<keyword evidence="4" id="KW-1185">Reference proteome</keyword>
<dbReference type="EMBL" id="BGZJ01000001">
    <property type="protein sequence ID" value="GBO92955.1"/>
    <property type="molecule type" value="Genomic_DNA"/>
</dbReference>